<dbReference type="RefSeq" id="WP_111917730.1">
    <property type="nucleotide sequence ID" value="NZ_CAUWHR010000027.1"/>
</dbReference>
<comment type="function">
    <text evidence="6">RNaseP catalyzes the removal of the 5'-leader sequence from pre-tRNA to produce the mature 5'-terminus. It can also cleave other RNA substrates such as 4.5S RNA. The protein component plays an auxiliary but essential role in vivo by binding to the 5'-leader sequence and broadening the substrate specificity of the ribozyme.</text>
</comment>
<sequence>MKYSESLKKNRDFQLVYKKGTSFANRYLVMYIKENQLQRNRLGISVSKKVGNSIVRHHLTRLIRESYRLNEEKFCCGYDIVVIVRVSGKEQGFHALESALLHLGKLHKIMRSEENEKNINRLD</sequence>
<evidence type="ECO:0000256" key="1">
    <source>
        <dbReference type="ARBA" id="ARBA00022694"/>
    </source>
</evidence>
<accession>A0A2Z4U783</accession>
<evidence type="ECO:0000256" key="5">
    <source>
        <dbReference type="ARBA" id="ARBA00022884"/>
    </source>
</evidence>
<comment type="subunit">
    <text evidence="6">Consists of a catalytic RNA component (M1 or rnpB) and a protein subunit.</text>
</comment>
<dbReference type="AlphaFoldDB" id="A0A2Z4U783"/>
<keyword evidence="1 6" id="KW-0819">tRNA processing</keyword>
<organism evidence="8 9">
    <name type="scientific">Blautia argi</name>
    <dbReference type="NCBI Taxonomy" id="1912897"/>
    <lineage>
        <taxon>Bacteria</taxon>
        <taxon>Bacillati</taxon>
        <taxon>Bacillota</taxon>
        <taxon>Clostridia</taxon>
        <taxon>Lachnospirales</taxon>
        <taxon>Lachnospiraceae</taxon>
        <taxon>Blautia</taxon>
    </lineage>
</organism>
<dbReference type="PANTHER" id="PTHR33992">
    <property type="entry name" value="RIBONUCLEASE P PROTEIN COMPONENT"/>
    <property type="match status" value="1"/>
</dbReference>
<dbReference type="GO" id="GO:0001682">
    <property type="term" value="P:tRNA 5'-leader removal"/>
    <property type="evidence" value="ECO:0007669"/>
    <property type="project" value="UniProtKB-UniRule"/>
</dbReference>
<dbReference type="EMBL" id="CP030280">
    <property type="protein sequence ID" value="AWY96858.1"/>
    <property type="molecule type" value="Genomic_DNA"/>
</dbReference>
<name>A0A2Z4U783_9FIRM</name>
<evidence type="ECO:0000256" key="4">
    <source>
        <dbReference type="ARBA" id="ARBA00022801"/>
    </source>
</evidence>
<dbReference type="KEGG" id="blau:DQQ01_00270"/>
<gene>
    <name evidence="6" type="primary">rnpA</name>
    <name evidence="8" type="ORF">DQQ01_00270</name>
</gene>
<dbReference type="InterPro" id="IPR020568">
    <property type="entry name" value="Ribosomal_Su5_D2-typ_SF"/>
</dbReference>
<proteinExistence type="inferred from homology"/>
<keyword evidence="5 6" id="KW-0694">RNA-binding</keyword>
<dbReference type="InterPro" id="IPR000100">
    <property type="entry name" value="RNase_P"/>
</dbReference>
<protein>
    <recommendedName>
        <fullName evidence="6 7">Ribonuclease P protein component</fullName>
        <shortName evidence="6">RNase P protein</shortName>
        <shortName evidence="6">RNaseP protein</shortName>
        <ecNumber evidence="6 7">3.1.26.5</ecNumber>
    </recommendedName>
    <alternativeName>
        <fullName evidence="6">Protein C5</fullName>
    </alternativeName>
</protein>
<dbReference type="GO" id="GO:0004526">
    <property type="term" value="F:ribonuclease P activity"/>
    <property type="evidence" value="ECO:0007669"/>
    <property type="project" value="UniProtKB-UniRule"/>
</dbReference>
<evidence type="ECO:0000256" key="7">
    <source>
        <dbReference type="NCBIfam" id="TIGR00188"/>
    </source>
</evidence>
<keyword evidence="4 6" id="KW-0378">Hydrolase</keyword>
<comment type="catalytic activity">
    <reaction evidence="6">
        <text>Endonucleolytic cleavage of RNA, removing 5'-extranucleotides from tRNA precursor.</text>
        <dbReference type="EC" id="3.1.26.5"/>
    </reaction>
</comment>
<reference evidence="9" key="1">
    <citation type="submission" date="2018-06" db="EMBL/GenBank/DDBJ databases">
        <title>Description of Blautia argi sp. nov., a new anaerobic isolated from dog feces.</title>
        <authorList>
            <person name="Chang Y.-H."/>
            <person name="Paek J."/>
            <person name="Shin Y."/>
        </authorList>
    </citation>
    <scope>NUCLEOTIDE SEQUENCE [LARGE SCALE GENOMIC DNA]</scope>
    <source>
        <strain evidence="9">KCTC 15426</strain>
    </source>
</reference>
<dbReference type="EC" id="3.1.26.5" evidence="6 7"/>
<dbReference type="Proteomes" id="UP000250003">
    <property type="component" value="Chromosome"/>
</dbReference>
<keyword evidence="9" id="KW-1185">Reference proteome</keyword>
<dbReference type="PANTHER" id="PTHR33992:SF1">
    <property type="entry name" value="RIBONUCLEASE P PROTEIN COMPONENT"/>
    <property type="match status" value="1"/>
</dbReference>
<dbReference type="GO" id="GO:0000049">
    <property type="term" value="F:tRNA binding"/>
    <property type="evidence" value="ECO:0007669"/>
    <property type="project" value="UniProtKB-UniRule"/>
</dbReference>
<keyword evidence="2 6" id="KW-0540">Nuclease</keyword>
<evidence type="ECO:0000313" key="9">
    <source>
        <dbReference type="Proteomes" id="UP000250003"/>
    </source>
</evidence>
<dbReference type="OrthoDB" id="9810867at2"/>
<evidence type="ECO:0000256" key="6">
    <source>
        <dbReference type="HAMAP-Rule" id="MF_00227"/>
    </source>
</evidence>
<keyword evidence="3 6" id="KW-0255">Endonuclease</keyword>
<evidence type="ECO:0000313" key="8">
    <source>
        <dbReference type="EMBL" id="AWY96858.1"/>
    </source>
</evidence>
<dbReference type="Pfam" id="PF00825">
    <property type="entry name" value="Ribonuclease_P"/>
    <property type="match status" value="1"/>
</dbReference>
<dbReference type="Gene3D" id="3.30.230.10">
    <property type="match status" value="1"/>
</dbReference>
<comment type="similarity">
    <text evidence="6">Belongs to the RnpA family.</text>
</comment>
<evidence type="ECO:0000256" key="2">
    <source>
        <dbReference type="ARBA" id="ARBA00022722"/>
    </source>
</evidence>
<dbReference type="InterPro" id="IPR014721">
    <property type="entry name" value="Ribsml_uS5_D2-typ_fold_subgr"/>
</dbReference>
<dbReference type="HAMAP" id="MF_00227">
    <property type="entry name" value="RNase_P"/>
    <property type="match status" value="1"/>
</dbReference>
<dbReference type="GO" id="GO:0030677">
    <property type="term" value="C:ribonuclease P complex"/>
    <property type="evidence" value="ECO:0007669"/>
    <property type="project" value="TreeGrafter"/>
</dbReference>
<dbReference type="SUPFAM" id="SSF54211">
    <property type="entry name" value="Ribosomal protein S5 domain 2-like"/>
    <property type="match status" value="1"/>
</dbReference>
<dbReference type="NCBIfam" id="TIGR00188">
    <property type="entry name" value="rnpA"/>
    <property type="match status" value="1"/>
</dbReference>
<evidence type="ECO:0000256" key="3">
    <source>
        <dbReference type="ARBA" id="ARBA00022759"/>
    </source>
</evidence>
<dbReference type="GO" id="GO:0042781">
    <property type="term" value="F:3'-tRNA processing endoribonuclease activity"/>
    <property type="evidence" value="ECO:0007669"/>
    <property type="project" value="TreeGrafter"/>
</dbReference>